<evidence type="ECO:0000313" key="2">
    <source>
        <dbReference type="EMBL" id="MBM7814949.1"/>
    </source>
</evidence>
<dbReference type="Proteomes" id="UP000671828">
    <property type="component" value="Chromosome"/>
</dbReference>
<feature type="transmembrane region" description="Helical" evidence="1">
    <location>
        <begin position="111"/>
        <end position="144"/>
    </location>
</feature>
<dbReference type="AlphaFoldDB" id="A0A8T8HXI0"/>
<keyword evidence="1" id="KW-0472">Membrane</keyword>
<feature type="transmembrane region" description="Helical" evidence="1">
    <location>
        <begin position="66"/>
        <end position="91"/>
    </location>
</feature>
<dbReference type="EMBL" id="CP072788">
    <property type="protein sequence ID" value="QTR03216.1"/>
    <property type="molecule type" value="Genomic_DNA"/>
</dbReference>
<dbReference type="RefSeq" id="WP_204845532.1">
    <property type="nucleotide sequence ID" value="NZ_JAFBCL010000001.1"/>
</dbReference>
<evidence type="ECO:0000313" key="4">
    <source>
        <dbReference type="Proteomes" id="UP000671828"/>
    </source>
</evidence>
<evidence type="ECO:0000313" key="5">
    <source>
        <dbReference type="Proteomes" id="UP001195724"/>
    </source>
</evidence>
<dbReference type="EMBL" id="JAFBCL010000001">
    <property type="protein sequence ID" value="MBM7814949.1"/>
    <property type="molecule type" value="Genomic_DNA"/>
</dbReference>
<evidence type="ECO:0000256" key="1">
    <source>
        <dbReference type="SAM" id="Phobius"/>
    </source>
</evidence>
<accession>A0A8T8HXI0</accession>
<reference evidence="2 5" key="1">
    <citation type="submission" date="2021-01" db="EMBL/GenBank/DDBJ databases">
        <title>Sequencing the genomes of 1000 actinobacteria strains.</title>
        <authorList>
            <person name="Klenk H.-P."/>
        </authorList>
    </citation>
    <scope>NUCLEOTIDE SEQUENCE [LARGE SCALE GENOMIC DNA]</scope>
    <source>
        <strain evidence="2 5">DSM 44581</strain>
    </source>
</reference>
<keyword evidence="5" id="KW-1185">Reference proteome</keyword>
<evidence type="ECO:0000313" key="3">
    <source>
        <dbReference type="EMBL" id="QTR03216.1"/>
    </source>
</evidence>
<keyword evidence="1" id="KW-1133">Transmembrane helix</keyword>
<reference evidence="3" key="2">
    <citation type="submission" date="2021-04" db="EMBL/GenBank/DDBJ databases">
        <title>Saccharothrix algeriensis WGS.</title>
        <authorList>
            <person name="Stuskova K."/>
            <person name="Hakalova E."/>
            <person name="Tebbal A.B."/>
            <person name="Eichmeier A."/>
        </authorList>
    </citation>
    <scope>NUCLEOTIDE SEQUENCE</scope>
    <source>
        <strain evidence="3">NRRL B-24137</strain>
    </source>
</reference>
<organism evidence="3 4">
    <name type="scientific">Saccharothrix algeriensis</name>
    <dbReference type="NCBI Taxonomy" id="173560"/>
    <lineage>
        <taxon>Bacteria</taxon>
        <taxon>Bacillati</taxon>
        <taxon>Actinomycetota</taxon>
        <taxon>Actinomycetes</taxon>
        <taxon>Pseudonocardiales</taxon>
        <taxon>Pseudonocardiaceae</taxon>
        <taxon>Saccharothrix</taxon>
    </lineage>
</organism>
<sequence length="263" mass="26833">MTATAPAVREVTAARVFARTCAAEWTRLWTVKATWWFLAAGAAAMVGIATIAGVEAGSGTDAPQGASAWAMAAVPVLPAQFAFLALALTAVTSDYATGGIVPSCQWTPRRAVLFLARTTVAVGSAAVLGALLALLSAGTAFVVARPVLDLSPDRGLAVLPTVAFVLAAGSALAVGLGFLLRNTAGTLVAVFLLMLVLPLVLPNFGYEWTSALARLLPGSGGAFLLLGEVPGMTRASSVTTLLCWAGGALLLGLLRLTRDDANR</sequence>
<proteinExistence type="predicted"/>
<dbReference type="Proteomes" id="UP001195724">
    <property type="component" value="Unassembled WGS sequence"/>
</dbReference>
<gene>
    <name evidence="3" type="ORF">J7S33_30400</name>
    <name evidence="2" type="ORF">JOE68_005814</name>
</gene>
<feature type="transmembrane region" description="Helical" evidence="1">
    <location>
        <begin position="235"/>
        <end position="254"/>
    </location>
</feature>
<name>A0A8T8HXI0_9PSEU</name>
<feature type="transmembrane region" description="Helical" evidence="1">
    <location>
        <begin position="156"/>
        <end position="180"/>
    </location>
</feature>
<feature type="transmembrane region" description="Helical" evidence="1">
    <location>
        <begin position="35"/>
        <end position="54"/>
    </location>
</feature>
<protein>
    <submittedName>
        <fullName evidence="2">ABC-2 type transport system permease protein</fullName>
    </submittedName>
</protein>
<keyword evidence="1" id="KW-0812">Transmembrane</keyword>
<feature type="transmembrane region" description="Helical" evidence="1">
    <location>
        <begin position="186"/>
        <end position="204"/>
    </location>
</feature>